<dbReference type="Gene3D" id="2.60.40.790">
    <property type="match status" value="1"/>
</dbReference>
<dbReference type="Proteomes" id="UP000003374">
    <property type="component" value="Unassembled WGS sequence"/>
</dbReference>
<dbReference type="PANTHER" id="PTHR11527">
    <property type="entry name" value="HEAT-SHOCK PROTEIN 20 FAMILY MEMBER"/>
    <property type="match status" value="1"/>
</dbReference>
<proteinExistence type="inferred from homology"/>
<evidence type="ECO:0000313" key="5">
    <source>
        <dbReference type="Proteomes" id="UP000003374"/>
    </source>
</evidence>
<dbReference type="eggNOG" id="COG0071">
    <property type="taxonomic scope" value="Bacteria"/>
</dbReference>
<name>A4BPT7_9GAMM</name>
<reference evidence="4 5" key="1">
    <citation type="submission" date="2006-02" db="EMBL/GenBank/DDBJ databases">
        <authorList>
            <person name="Waterbury J."/>
            <person name="Ferriera S."/>
            <person name="Johnson J."/>
            <person name="Kravitz S."/>
            <person name="Halpern A."/>
            <person name="Remington K."/>
            <person name="Beeson K."/>
            <person name="Tran B."/>
            <person name="Rogers Y.-H."/>
            <person name="Friedman R."/>
            <person name="Venter J.C."/>
        </authorList>
    </citation>
    <scope>NUCLEOTIDE SEQUENCE [LARGE SCALE GENOMIC DNA]</scope>
    <source>
        <strain evidence="4 5">Nb-231</strain>
    </source>
</reference>
<organism evidence="4 5">
    <name type="scientific">Nitrococcus mobilis Nb-231</name>
    <dbReference type="NCBI Taxonomy" id="314278"/>
    <lineage>
        <taxon>Bacteria</taxon>
        <taxon>Pseudomonadati</taxon>
        <taxon>Pseudomonadota</taxon>
        <taxon>Gammaproteobacteria</taxon>
        <taxon>Chromatiales</taxon>
        <taxon>Ectothiorhodospiraceae</taxon>
        <taxon>Nitrococcus</taxon>
    </lineage>
</organism>
<sequence>MFGDLWRFDVPQFRELDWMRQMMDELFQDVAASDIRSVPHGTFPMVNVGTTADAVRVYVFAPGIDPKDLDVSIQDNVLILSGKRELPVKSAEGDQWPAFYRRERVGGEFSRAIALPDGLNSEAVEARARNGVLEINLPKREELQPRKIKIKATKREVNSHG</sequence>
<dbReference type="InterPro" id="IPR008978">
    <property type="entry name" value="HSP20-like_chaperone"/>
</dbReference>
<dbReference type="STRING" id="314278.NB231_04265"/>
<gene>
    <name evidence="4" type="ORF">NB231_04265</name>
</gene>
<keyword evidence="5" id="KW-1185">Reference proteome</keyword>
<evidence type="ECO:0000313" key="4">
    <source>
        <dbReference type="EMBL" id="EAR22092.1"/>
    </source>
</evidence>
<feature type="domain" description="SHSP" evidence="3">
    <location>
        <begin position="37"/>
        <end position="153"/>
    </location>
</feature>
<dbReference type="HOGENOM" id="CLU_046737_12_1_6"/>
<dbReference type="InterPro" id="IPR031107">
    <property type="entry name" value="Small_HSP"/>
</dbReference>
<keyword evidence="4" id="KW-0346">Stress response</keyword>
<evidence type="ECO:0000256" key="2">
    <source>
        <dbReference type="RuleBase" id="RU003616"/>
    </source>
</evidence>
<dbReference type="SUPFAM" id="SSF49764">
    <property type="entry name" value="HSP20-like chaperones"/>
    <property type="match status" value="1"/>
</dbReference>
<comment type="caution">
    <text evidence="4">The sequence shown here is derived from an EMBL/GenBank/DDBJ whole genome shotgun (WGS) entry which is preliminary data.</text>
</comment>
<dbReference type="Pfam" id="PF00011">
    <property type="entry name" value="HSP20"/>
    <property type="match status" value="1"/>
</dbReference>
<dbReference type="CDD" id="cd06464">
    <property type="entry name" value="ACD_sHsps-like"/>
    <property type="match status" value="1"/>
</dbReference>
<dbReference type="AlphaFoldDB" id="A4BPT7"/>
<dbReference type="InterPro" id="IPR002068">
    <property type="entry name" value="A-crystallin/Hsp20_dom"/>
</dbReference>
<dbReference type="OrthoDB" id="9792695at2"/>
<comment type="similarity">
    <text evidence="1 2">Belongs to the small heat shock protein (HSP20) family.</text>
</comment>
<evidence type="ECO:0000256" key="1">
    <source>
        <dbReference type="PROSITE-ProRule" id="PRU00285"/>
    </source>
</evidence>
<dbReference type="RefSeq" id="WP_005000035.1">
    <property type="nucleotide sequence ID" value="NZ_CH672427.1"/>
</dbReference>
<accession>A4BPT7</accession>
<dbReference type="EMBL" id="AAOF01000004">
    <property type="protein sequence ID" value="EAR22092.1"/>
    <property type="molecule type" value="Genomic_DNA"/>
</dbReference>
<dbReference type="PROSITE" id="PS01031">
    <property type="entry name" value="SHSP"/>
    <property type="match status" value="1"/>
</dbReference>
<evidence type="ECO:0000259" key="3">
    <source>
        <dbReference type="PROSITE" id="PS01031"/>
    </source>
</evidence>
<protein>
    <submittedName>
        <fullName evidence="4">Heat shock protein, HSP20 family</fullName>
    </submittedName>
</protein>